<keyword evidence="2" id="KW-1133">Transmembrane helix</keyword>
<feature type="compositionally biased region" description="Polar residues" evidence="1">
    <location>
        <begin position="56"/>
        <end position="71"/>
    </location>
</feature>
<accession>A0ABW1RSA8</accession>
<name>A0ABW1RSA8_9LACO</name>
<keyword evidence="5" id="KW-1185">Reference proteome</keyword>
<feature type="region of interest" description="Disordered" evidence="1">
    <location>
        <begin position="167"/>
        <end position="212"/>
    </location>
</feature>
<proteinExistence type="predicted"/>
<evidence type="ECO:0000256" key="1">
    <source>
        <dbReference type="SAM" id="MobiDB-lite"/>
    </source>
</evidence>
<sequence length="376" mass="41260">MTDEERLRQYQELLNSGVITKDEYNDMTKHLQARVQQHAEFDAQVVPEAKEEVKQDTSQSAVDDAQMSSESSIDEQAEAPKEVETVIDERKKPIILMPSQTTKEAVTTTLDEQPSRVTRMANEADQVSPKGPKKNSDLLIAIIIVLVVLIGGGVVVTHHNQKNAQIGTENVKKETSKKAAASSSVKKNASENAEKKKASSEKKKAEEKVPAQWSDAQNKELADYMGIWQTAVGQDFVGTYNGGTPKHLAYKFPDALKDGQLKDHLKLDDHKVAFTWSPKADKKADYQVVAVATGSRQGVDSPTSYFFVIHEGQGQVYATETASGKDLTLTETQNADLKNNFASIVAETQNAASEAQSDETPQEDVTISDDATVTEY</sequence>
<dbReference type="EMBL" id="JBHSSG010000008">
    <property type="protein sequence ID" value="MFC6178330.1"/>
    <property type="molecule type" value="Genomic_DNA"/>
</dbReference>
<feature type="transmembrane region" description="Helical" evidence="2">
    <location>
        <begin position="138"/>
        <end position="156"/>
    </location>
</feature>
<keyword evidence="2" id="KW-0812">Transmembrane</keyword>
<keyword evidence="2" id="KW-0472">Membrane</keyword>
<dbReference type="InterPro" id="IPR031927">
    <property type="entry name" value="DUF4767"/>
</dbReference>
<feature type="region of interest" description="Disordered" evidence="1">
    <location>
        <begin position="102"/>
        <end position="132"/>
    </location>
</feature>
<protein>
    <submittedName>
        <fullName evidence="4">DUF4767 domain-containing protein</fullName>
    </submittedName>
</protein>
<dbReference type="Proteomes" id="UP001596158">
    <property type="component" value="Unassembled WGS sequence"/>
</dbReference>
<organism evidence="4 5">
    <name type="scientific">Weissella sagaensis</name>
    <dbReference type="NCBI Taxonomy" id="2559928"/>
    <lineage>
        <taxon>Bacteria</taxon>
        <taxon>Bacillati</taxon>
        <taxon>Bacillota</taxon>
        <taxon>Bacilli</taxon>
        <taxon>Lactobacillales</taxon>
        <taxon>Lactobacillaceae</taxon>
        <taxon>Weissella</taxon>
    </lineage>
</organism>
<evidence type="ECO:0000313" key="5">
    <source>
        <dbReference type="Proteomes" id="UP001596158"/>
    </source>
</evidence>
<evidence type="ECO:0000259" key="3">
    <source>
        <dbReference type="Pfam" id="PF15983"/>
    </source>
</evidence>
<feature type="compositionally biased region" description="Low complexity" evidence="1">
    <location>
        <begin position="178"/>
        <end position="187"/>
    </location>
</feature>
<gene>
    <name evidence="4" type="ORF">ACFQGR_02800</name>
</gene>
<feature type="region of interest" description="Disordered" evidence="1">
    <location>
        <begin position="349"/>
        <end position="376"/>
    </location>
</feature>
<feature type="compositionally biased region" description="Basic and acidic residues" evidence="1">
    <location>
        <begin position="188"/>
        <end position="209"/>
    </location>
</feature>
<feature type="compositionally biased region" description="Polar residues" evidence="1">
    <location>
        <begin position="363"/>
        <end position="376"/>
    </location>
</feature>
<dbReference type="Pfam" id="PF15983">
    <property type="entry name" value="DUF4767"/>
    <property type="match status" value="1"/>
</dbReference>
<evidence type="ECO:0000256" key="2">
    <source>
        <dbReference type="SAM" id="Phobius"/>
    </source>
</evidence>
<feature type="compositionally biased region" description="Polar residues" evidence="1">
    <location>
        <begin position="102"/>
        <end position="116"/>
    </location>
</feature>
<evidence type="ECO:0000313" key="4">
    <source>
        <dbReference type="EMBL" id="MFC6178330.1"/>
    </source>
</evidence>
<feature type="region of interest" description="Disordered" evidence="1">
    <location>
        <begin position="47"/>
        <end position="82"/>
    </location>
</feature>
<dbReference type="RefSeq" id="WP_052348408.1">
    <property type="nucleotide sequence ID" value="NZ_BJDT01000002.1"/>
</dbReference>
<reference evidence="5" key="1">
    <citation type="journal article" date="2019" name="Int. J. Syst. Evol. Microbiol.">
        <title>The Global Catalogue of Microorganisms (GCM) 10K type strain sequencing project: providing services to taxonomists for standard genome sequencing and annotation.</title>
        <authorList>
            <consortium name="The Broad Institute Genomics Platform"/>
            <consortium name="The Broad Institute Genome Sequencing Center for Infectious Disease"/>
            <person name="Wu L."/>
            <person name="Ma J."/>
        </authorList>
    </citation>
    <scope>NUCLEOTIDE SEQUENCE [LARGE SCALE GENOMIC DNA]</scope>
    <source>
        <strain evidence="5">CCM 8924</strain>
    </source>
</reference>
<comment type="caution">
    <text evidence="4">The sequence shown here is derived from an EMBL/GenBank/DDBJ whole genome shotgun (WGS) entry which is preliminary data.</text>
</comment>
<feature type="domain" description="DUF4767" evidence="3">
    <location>
        <begin position="212"/>
        <end position="345"/>
    </location>
</feature>